<organism evidence="3 4">
    <name type="scientific">Nocardia transvalensis</name>
    <dbReference type="NCBI Taxonomy" id="37333"/>
    <lineage>
        <taxon>Bacteria</taxon>
        <taxon>Bacillati</taxon>
        <taxon>Actinomycetota</taxon>
        <taxon>Actinomycetes</taxon>
        <taxon>Mycobacteriales</taxon>
        <taxon>Nocardiaceae</taxon>
        <taxon>Nocardia</taxon>
    </lineage>
</organism>
<feature type="region of interest" description="Disordered" evidence="1">
    <location>
        <begin position="21"/>
        <end position="65"/>
    </location>
</feature>
<dbReference type="AlphaFoldDB" id="A0A7W9PIW8"/>
<feature type="chain" id="PRO_5039658636" description="PASTA domain-containing protein" evidence="2">
    <location>
        <begin position="22"/>
        <end position="131"/>
    </location>
</feature>
<dbReference type="Gene3D" id="3.30.10.20">
    <property type="match status" value="1"/>
</dbReference>
<reference evidence="3 4" key="1">
    <citation type="submission" date="2020-08" db="EMBL/GenBank/DDBJ databases">
        <title>Sequencing the genomes of 1000 actinobacteria strains.</title>
        <authorList>
            <person name="Klenk H.-P."/>
        </authorList>
    </citation>
    <scope>NUCLEOTIDE SEQUENCE [LARGE SCALE GENOMIC DNA]</scope>
    <source>
        <strain evidence="3 4">DSM 43582</strain>
    </source>
</reference>
<comment type="caution">
    <text evidence="3">The sequence shown here is derived from an EMBL/GenBank/DDBJ whole genome shotgun (WGS) entry which is preliminary data.</text>
</comment>
<dbReference type="Proteomes" id="UP000540412">
    <property type="component" value="Unassembled WGS sequence"/>
</dbReference>
<dbReference type="RefSeq" id="WP_040748244.1">
    <property type="nucleotide sequence ID" value="NZ_JACHIT010000002.1"/>
</dbReference>
<keyword evidence="2" id="KW-0732">Signal</keyword>
<evidence type="ECO:0000256" key="1">
    <source>
        <dbReference type="SAM" id="MobiDB-lite"/>
    </source>
</evidence>
<keyword evidence="4" id="KW-1185">Reference proteome</keyword>
<dbReference type="CDD" id="cd06577">
    <property type="entry name" value="PASTA_pknB"/>
    <property type="match status" value="1"/>
</dbReference>
<dbReference type="InterPro" id="IPR005543">
    <property type="entry name" value="PASTA_dom"/>
</dbReference>
<gene>
    <name evidence="3" type="ORF">BJY24_005351</name>
</gene>
<feature type="compositionally biased region" description="Polar residues" evidence="1">
    <location>
        <begin position="25"/>
        <end position="35"/>
    </location>
</feature>
<name>A0A7W9PIW8_9NOCA</name>
<evidence type="ECO:0000256" key="2">
    <source>
        <dbReference type="SAM" id="SignalP"/>
    </source>
</evidence>
<evidence type="ECO:0000313" key="4">
    <source>
        <dbReference type="Proteomes" id="UP000540412"/>
    </source>
</evidence>
<protein>
    <recommendedName>
        <fullName evidence="5">PASTA domain-containing protein</fullName>
    </recommendedName>
</protein>
<feature type="signal peptide" evidence="2">
    <location>
        <begin position="1"/>
        <end position="21"/>
    </location>
</feature>
<evidence type="ECO:0000313" key="3">
    <source>
        <dbReference type="EMBL" id="MBB5916439.1"/>
    </source>
</evidence>
<dbReference type="PROSITE" id="PS51257">
    <property type="entry name" value="PROKAR_LIPOPROTEIN"/>
    <property type="match status" value="1"/>
</dbReference>
<evidence type="ECO:0008006" key="5">
    <source>
        <dbReference type="Google" id="ProtNLM"/>
    </source>
</evidence>
<accession>A0A7W9PIW8</accession>
<dbReference type="EMBL" id="JACHIT010000002">
    <property type="protein sequence ID" value="MBB5916439.1"/>
    <property type="molecule type" value="Genomic_DNA"/>
</dbReference>
<proteinExistence type="predicted"/>
<sequence length="131" mass="12889">MRRIAVSVVTVAVALACGACGSSGDGQSTAESKPTSAAPGGSGSAGPAAASCDKQTWPQPLPDFRGKPLAETVVGPGLCFAIGSITATDGRDVMNDMASHTTAWTISEQTPAAGTQVTADTPVTLTVAAAQ</sequence>